<dbReference type="InterPro" id="IPR025091">
    <property type="entry name" value="DUF4019"/>
</dbReference>
<evidence type="ECO:0000313" key="2">
    <source>
        <dbReference type="EMBL" id="SHJ72860.1"/>
    </source>
</evidence>
<protein>
    <recommendedName>
        <fullName evidence="4">DUF4019 domain-containing protein</fullName>
    </recommendedName>
</protein>
<dbReference type="Pfam" id="PF13211">
    <property type="entry name" value="DUF4019"/>
    <property type="match status" value="1"/>
</dbReference>
<organism evidence="2 3">
    <name type="scientific">Malonomonas rubra DSM 5091</name>
    <dbReference type="NCBI Taxonomy" id="1122189"/>
    <lineage>
        <taxon>Bacteria</taxon>
        <taxon>Pseudomonadati</taxon>
        <taxon>Thermodesulfobacteriota</taxon>
        <taxon>Desulfuromonadia</taxon>
        <taxon>Desulfuromonadales</taxon>
        <taxon>Geopsychrobacteraceae</taxon>
        <taxon>Malonomonas</taxon>
    </lineage>
</organism>
<evidence type="ECO:0000256" key="1">
    <source>
        <dbReference type="SAM" id="SignalP"/>
    </source>
</evidence>
<keyword evidence="3" id="KW-1185">Reference proteome</keyword>
<proteinExistence type="predicted"/>
<dbReference type="EMBL" id="FQZT01000014">
    <property type="protein sequence ID" value="SHJ72860.1"/>
    <property type="molecule type" value="Genomic_DNA"/>
</dbReference>
<feature type="chain" id="PRO_5012861647" description="DUF4019 domain-containing protein" evidence="1">
    <location>
        <begin position="27"/>
        <end position="141"/>
    </location>
</feature>
<feature type="signal peptide" evidence="1">
    <location>
        <begin position="1"/>
        <end position="26"/>
    </location>
</feature>
<dbReference type="AlphaFoldDB" id="A0A1M6LNW3"/>
<dbReference type="Proteomes" id="UP000184171">
    <property type="component" value="Unassembled WGS sequence"/>
</dbReference>
<accession>A0A1M6LNW3</accession>
<gene>
    <name evidence="2" type="ORF">SAMN02745165_03027</name>
</gene>
<name>A0A1M6LNW3_MALRU</name>
<keyword evidence="1" id="KW-0732">Signal</keyword>
<reference evidence="2 3" key="1">
    <citation type="submission" date="2016-11" db="EMBL/GenBank/DDBJ databases">
        <authorList>
            <person name="Jaros S."/>
            <person name="Januszkiewicz K."/>
            <person name="Wedrychowicz H."/>
        </authorList>
    </citation>
    <scope>NUCLEOTIDE SEQUENCE [LARGE SCALE GENOMIC DNA]</scope>
    <source>
        <strain evidence="2 3">DSM 5091</strain>
    </source>
</reference>
<dbReference type="STRING" id="1122189.SAMN02745165_03027"/>
<evidence type="ECO:0000313" key="3">
    <source>
        <dbReference type="Proteomes" id="UP000184171"/>
    </source>
</evidence>
<evidence type="ECO:0008006" key="4">
    <source>
        <dbReference type="Google" id="ProtNLM"/>
    </source>
</evidence>
<sequence>MLNGKLFPKIFYSLCLLVILCIPSFADDVDDQALSAALSFTATIDDGNFQAAYWMGSPLLQLMTSAEQWIDKADRTQRILGKVLEREVKKLRTATSPAHFPDDEYRMIYFESRAERKAKAAEVILLHRVDGLWRVCDYSIR</sequence>